<organism evidence="2 3">
    <name type="scientific">Candidatus Portnoybacteria bacterium RBG_19FT_COMBO_36_7</name>
    <dbReference type="NCBI Taxonomy" id="1801992"/>
    <lineage>
        <taxon>Bacteria</taxon>
        <taxon>Candidatus Portnoyibacteriota</taxon>
    </lineage>
</organism>
<dbReference type="Gene3D" id="3.40.50.150">
    <property type="entry name" value="Vaccinia Virus protein VP39"/>
    <property type="match status" value="1"/>
</dbReference>
<accession>A0A1G2F8F9</accession>
<reference evidence="2 3" key="1">
    <citation type="journal article" date="2016" name="Nat. Commun.">
        <title>Thousands of microbial genomes shed light on interconnected biogeochemical processes in an aquifer system.</title>
        <authorList>
            <person name="Anantharaman K."/>
            <person name="Brown C.T."/>
            <person name="Hug L.A."/>
            <person name="Sharon I."/>
            <person name="Castelle C.J."/>
            <person name="Probst A.J."/>
            <person name="Thomas B.C."/>
            <person name="Singh A."/>
            <person name="Wilkins M.J."/>
            <person name="Karaoz U."/>
            <person name="Brodie E.L."/>
            <person name="Williams K.H."/>
            <person name="Hubbard S.S."/>
            <person name="Banfield J.F."/>
        </authorList>
    </citation>
    <scope>NUCLEOTIDE SEQUENCE [LARGE SCALE GENOMIC DNA]</scope>
</reference>
<evidence type="ECO:0000313" key="2">
    <source>
        <dbReference type="EMBL" id="OGZ34032.1"/>
    </source>
</evidence>
<dbReference type="InterPro" id="IPR029063">
    <property type="entry name" value="SAM-dependent_MTases_sf"/>
</dbReference>
<name>A0A1G2F8F9_9BACT</name>
<dbReference type="AlphaFoldDB" id="A0A1G2F8F9"/>
<dbReference type="EMBL" id="MHMW01000020">
    <property type="protein sequence ID" value="OGZ34032.1"/>
    <property type="molecule type" value="Genomic_DNA"/>
</dbReference>
<dbReference type="InterPro" id="IPR006342">
    <property type="entry name" value="FkbM_mtfrase"/>
</dbReference>
<feature type="domain" description="Methyltransferase FkbM" evidence="1">
    <location>
        <begin position="90"/>
        <end position="226"/>
    </location>
</feature>
<sequence>MNIKYYFSKKFIKKNFLGIILPHFLTFLFRRKIFNIKYQNICIKLTSLLFDGDIMYHHFHAYYRSKANFSTDKWERLNIDLSSGATLYIDIGGYNGIFGLLAAKNNPNIKVHIFEPNLLSAYVIHRNIILNDIKNINLHHAAVGKATGVVPISINKNGTRVQTKNEINFLKVNCLAIDSLINSFADKDFENVVVKIDSEGFEKQCLEGMEQFIKKCKRLNITLTIHSKIISSYGYTEKDFYDTAERLGLKLIDSERFSEGVELQLQKH</sequence>
<dbReference type="PANTHER" id="PTHR34203:SF15">
    <property type="entry name" value="SLL1173 PROTEIN"/>
    <property type="match status" value="1"/>
</dbReference>
<dbReference type="Proteomes" id="UP000179099">
    <property type="component" value="Unassembled WGS sequence"/>
</dbReference>
<evidence type="ECO:0000313" key="3">
    <source>
        <dbReference type="Proteomes" id="UP000179099"/>
    </source>
</evidence>
<dbReference type="InterPro" id="IPR052514">
    <property type="entry name" value="SAM-dependent_MTase"/>
</dbReference>
<comment type="caution">
    <text evidence="2">The sequence shown here is derived from an EMBL/GenBank/DDBJ whole genome shotgun (WGS) entry which is preliminary data.</text>
</comment>
<protein>
    <recommendedName>
        <fullName evidence="1">Methyltransferase FkbM domain-containing protein</fullName>
    </recommendedName>
</protein>
<dbReference type="Pfam" id="PF05050">
    <property type="entry name" value="Methyltransf_21"/>
    <property type="match status" value="1"/>
</dbReference>
<dbReference type="PANTHER" id="PTHR34203">
    <property type="entry name" value="METHYLTRANSFERASE, FKBM FAMILY PROTEIN"/>
    <property type="match status" value="1"/>
</dbReference>
<evidence type="ECO:0000259" key="1">
    <source>
        <dbReference type="Pfam" id="PF05050"/>
    </source>
</evidence>
<dbReference type="STRING" id="1801992.A2Y98_02935"/>
<dbReference type="SUPFAM" id="SSF53335">
    <property type="entry name" value="S-adenosyl-L-methionine-dependent methyltransferases"/>
    <property type="match status" value="1"/>
</dbReference>
<gene>
    <name evidence="2" type="ORF">A2Y98_02935</name>
</gene>
<proteinExistence type="predicted"/>
<dbReference type="NCBIfam" id="TIGR01444">
    <property type="entry name" value="fkbM_fam"/>
    <property type="match status" value="1"/>
</dbReference>